<feature type="region of interest" description="Disordered" evidence="1">
    <location>
        <begin position="1"/>
        <end position="21"/>
    </location>
</feature>
<proteinExistence type="predicted"/>
<protein>
    <submittedName>
        <fullName evidence="2">Uncharacterized protein</fullName>
    </submittedName>
</protein>
<accession>A0ABV0VB02</accession>
<comment type="caution">
    <text evidence="2">The sequence shown here is derived from an EMBL/GenBank/DDBJ whole genome shotgun (WGS) entry which is preliminary data.</text>
</comment>
<dbReference type="Proteomes" id="UP001482620">
    <property type="component" value="Unassembled WGS sequence"/>
</dbReference>
<organism evidence="2 3">
    <name type="scientific">Ilyodon furcidens</name>
    <name type="common">goldbreast splitfin</name>
    <dbReference type="NCBI Taxonomy" id="33524"/>
    <lineage>
        <taxon>Eukaryota</taxon>
        <taxon>Metazoa</taxon>
        <taxon>Chordata</taxon>
        <taxon>Craniata</taxon>
        <taxon>Vertebrata</taxon>
        <taxon>Euteleostomi</taxon>
        <taxon>Actinopterygii</taxon>
        <taxon>Neopterygii</taxon>
        <taxon>Teleostei</taxon>
        <taxon>Neoteleostei</taxon>
        <taxon>Acanthomorphata</taxon>
        <taxon>Ovalentaria</taxon>
        <taxon>Atherinomorphae</taxon>
        <taxon>Cyprinodontiformes</taxon>
        <taxon>Goodeidae</taxon>
        <taxon>Ilyodon</taxon>
    </lineage>
</organism>
<gene>
    <name evidence="2" type="ORF">ILYODFUR_037477</name>
</gene>
<sequence length="122" mass="13824">MFPQFPSSGLNSDQLSSSLTQRTKQTLKTEAFWVRRGSEVFMDLFIEVRIRLFISSWFTFQDVGSLIPAVRTADGGTCEQLRVNQSRTSNSLLLWLLSNKESGLPAQEEEPNPPVRDRDDDG</sequence>
<evidence type="ECO:0000313" key="3">
    <source>
        <dbReference type="Proteomes" id="UP001482620"/>
    </source>
</evidence>
<evidence type="ECO:0000313" key="2">
    <source>
        <dbReference type="EMBL" id="MEQ2253917.1"/>
    </source>
</evidence>
<feature type="region of interest" description="Disordered" evidence="1">
    <location>
        <begin position="102"/>
        <end position="122"/>
    </location>
</feature>
<evidence type="ECO:0000256" key="1">
    <source>
        <dbReference type="SAM" id="MobiDB-lite"/>
    </source>
</evidence>
<feature type="compositionally biased region" description="Low complexity" evidence="1">
    <location>
        <begin position="7"/>
        <end position="19"/>
    </location>
</feature>
<dbReference type="EMBL" id="JAHRIQ010101003">
    <property type="protein sequence ID" value="MEQ2253917.1"/>
    <property type="molecule type" value="Genomic_DNA"/>
</dbReference>
<keyword evidence="3" id="KW-1185">Reference proteome</keyword>
<name>A0ABV0VB02_9TELE</name>
<reference evidence="2 3" key="1">
    <citation type="submission" date="2021-06" db="EMBL/GenBank/DDBJ databases">
        <authorList>
            <person name="Palmer J.M."/>
        </authorList>
    </citation>
    <scope>NUCLEOTIDE SEQUENCE [LARGE SCALE GENOMIC DNA]</scope>
    <source>
        <strain evidence="3">if_2019</strain>
        <tissue evidence="2">Muscle</tissue>
    </source>
</reference>